<evidence type="ECO:0000259" key="4">
    <source>
        <dbReference type="PROSITE" id="PS50213"/>
    </source>
</evidence>
<dbReference type="InterPro" id="IPR036378">
    <property type="entry name" value="FAS1_dom_sf"/>
</dbReference>
<evidence type="ECO:0000256" key="1">
    <source>
        <dbReference type="ARBA" id="ARBA00007843"/>
    </source>
</evidence>
<dbReference type="PANTHER" id="PTHR33985">
    <property type="entry name" value="OS02G0491300 PROTEIN-RELATED"/>
    <property type="match status" value="1"/>
</dbReference>
<keyword evidence="3" id="KW-0732">Signal</keyword>
<dbReference type="SUPFAM" id="SSF82153">
    <property type="entry name" value="FAS1 domain"/>
    <property type="match status" value="1"/>
</dbReference>
<reference evidence="5" key="2">
    <citation type="submission" date="2022-01" db="EMBL/GenBank/DDBJ databases">
        <authorList>
            <person name="Yamashiro T."/>
            <person name="Shiraishi A."/>
            <person name="Satake H."/>
            <person name="Nakayama K."/>
        </authorList>
    </citation>
    <scope>NUCLEOTIDE SEQUENCE</scope>
</reference>
<feature type="region of interest" description="Disordered" evidence="2">
    <location>
        <begin position="209"/>
        <end position="230"/>
    </location>
</feature>
<dbReference type="Proteomes" id="UP001151760">
    <property type="component" value="Unassembled WGS sequence"/>
</dbReference>
<proteinExistence type="inferred from homology"/>
<evidence type="ECO:0000256" key="3">
    <source>
        <dbReference type="SAM" id="SignalP"/>
    </source>
</evidence>
<keyword evidence="6" id="KW-1185">Reference proteome</keyword>
<protein>
    <submittedName>
        <fullName evidence="5">Fasciclin-like arabinogalactan protein 19</fullName>
    </submittedName>
</protein>
<dbReference type="InterPro" id="IPR000782">
    <property type="entry name" value="FAS1_domain"/>
</dbReference>
<feature type="domain" description="FAS1" evidence="4">
    <location>
        <begin position="33"/>
        <end position="166"/>
    </location>
</feature>
<name>A0ABQ5F8F6_9ASTR</name>
<comment type="caution">
    <text evidence="5">The sequence shown here is derived from an EMBL/GenBank/DDBJ whole genome shotgun (WGS) entry which is preliminary data.</text>
</comment>
<organism evidence="5 6">
    <name type="scientific">Tanacetum coccineum</name>
    <dbReference type="NCBI Taxonomy" id="301880"/>
    <lineage>
        <taxon>Eukaryota</taxon>
        <taxon>Viridiplantae</taxon>
        <taxon>Streptophyta</taxon>
        <taxon>Embryophyta</taxon>
        <taxon>Tracheophyta</taxon>
        <taxon>Spermatophyta</taxon>
        <taxon>Magnoliopsida</taxon>
        <taxon>eudicotyledons</taxon>
        <taxon>Gunneridae</taxon>
        <taxon>Pentapetalae</taxon>
        <taxon>asterids</taxon>
        <taxon>campanulids</taxon>
        <taxon>Asterales</taxon>
        <taxon>Asteraceae</taxon>
        <taxon>Asteroideae</taxon>
        <taxon>Anthemideae</taxon>
        <taxon>Anthemidinae</taxon>
        <taxon>Tanacetum</taxon>
    </lineage>
</organism>
<dbReference type="Gene3D" id="2.30.180.10">
    <property type="entry name" value="FAS1 domain"/>
    <property type="match status" value="1"/>
</dbReference>
<comment type="similarity">
    <text evidence="1">Belongs to the fasciclin-like AGP family.</text>
</comment>
<feature type="compositionally biased region" description="Polar residues" evidence="2">
    <location>
        <begin position="220"/>
        <end position="230"/>
    </location>
</feature>
<evidence type="ECO:0000256" key="2">
    <source>
        <dbReference type="SAM" id="MobiDB-lite"/>
    </source>
</evidence>
<feature type="chain" id="PRO_5046537237" evidence="3">
    <location>
        <begin position="29"/>
        <end position="302"/>
    </location>
</feature>
<dbReference type="PROSITE" id="PS50213">
    <property type="entry name" value="FAS1"/>
    <property type="match status" value="1"/>
</dbReference>
<feature type="signal peptide" evidence="3">
    <location>
        <begin position="1"/>
        <end position="28"/>
    </location>
</feature>
<sequence length="302" mass="32247">MASNTNLIPLLIVTLSTLLILNSAVVSAVREGEINVVFGVLRARGYHLFANALATSDVHYDLKGNGNFTLFAPINSALFAIDMTMAASNYVSALRYHVVPRRMTIADLLSLPPPANVVPTLVSGQDIVVEQRRSRRSLITVGGVDIVVPGMFYGRDIAVHGLEGILEYRSHSRNPPPASSSTANVTVSGASLSGNLTLPEIVGNYTFQFPSPSPPPPPSGNDNVSVQSPVAPNQAPVMTRAKLLELSSEGMYGVSSVREPVGDRLRHFSLVDDCSVADNGGHLVEDVDLREVHGESHMICAQ</sequence>
<dbReference type="EMBL" id="BQNB010017120">
    <property type="protein sequence ID" value="GJT59552.1"/>
    <property type="molecule type" value="Genomic_DNA"/>
</dbReference>
<evidence type="ECO:0000313" key="6">
    <source>
        <dbReference type="Proteomes" id="UP001151760"/>
    </source>
</evidence>
<gene>
    <name evidence="5" type="ORF">Tco_1003085</name>
</gene>
<accession>A0ABQ5F8F6</accession>
<dbReference type="PANTHER" id="PTHR33985:SF15">
    <property type="entry name" value="FASCICLIN-LIKE ARABINOGALACTAN PROTEIN 19"/>
    <property type="match status" value="1"/>
</dbReference>
<dbReference type="SMART" id="SM00554">
    <property type="entry name" value="FAS1"/>
    <property type="match status" value="1"/>
</dbReference>
<reference evidence="5" key="1">
    <citation type="journal article" date="2022" name="Int. J. Mol. Sci.">
        <title>Draft Genome of Tanacetum Coccineum: Genomic Comparison of Closely Related Tanacetum-Family Plants.</title>
        <authorList>
            <person name="Yamashiro T."/>
            <person name="Shiraishi A."/>
            <person name="Nakayama K."/>
            <person name="Satake H."/>
        </authorList>
    </citation>
    <scope>NUCLEOTIDE SEQUENCE</scope>
</reference>
<evidence type="ECO:0000313" key="5">
    <source>
        <dbReference type="EMBL" id="GJT59552.1"/>
    </source>
</evidence>
<dbReference type="InterPro" id="IPR052806">
    <property type="entry name" value="Fasciclin-like_AGP"/>
</dbReference>
<dbReference type="Pfam" id="PF02469">
    <property type="entry name" value="Fasciclin"/>
    <property type="match status" value="1"/>
</dbReference>